<organism evidence="1 2">
    <name type="scientific">Svornostia abyssi</name>
    <dbReference type="NCBI Taxonomy" id="2898438"/>
    <lineage>
        <taxon>Bacteria</taxon>
        <taxon>Bacillati</taxon>
        <taxon>Actinomycetota</taxon>
        <taxon>Thermoleophilia</taxon>
        <taxon>Solirubrobacterales</taxon>
        <taxon>Baekduiaceae</taxon>
        <taxon>Svornostia</taxon>
    </lineage>
</organism>
<evidence type="ECO:0000313" key="2">
    <source>
        <dbReference type="Proteomes" id="UP001058860"/>
    </source>
</evidence>
<gene>
    <name evidence="1" type="ORF">LRS13_08175</name>
</gene>
<accession>A0ABY5PLF9</accession>
<evidence type="ECO:0000313" key="1">
    <source>
        <dbReference type="EMBL" id="UUY05481.1"/>
    </source>
</evidence>
<dbReference type="EMBL" id="CP088295">
    <property type="protein sequence ID" value="UUY05481.1"/>
    <property type="molecule type" value="Genomic_DNA"/>
</dbReference>
<dbReference type="RefSeq" id="WP_353865936.1">
    <property type="nucleotide sequence ID" value="NZ_CP088295.1"/>
</dbReference>
<keyword evidence="2" id="KW-1185">Reference proteome</keyword>
<name>A0ABY5PLF9_9ACTN</name>
<reference evidence="2" key="1">
    <citation type="submission" date="2021-11" db="EMBL/GenBank/DDBJ databases">
        <title>Cultivation dependent microbiological survey of springs from the worlds oldest radium mine currently devoted to the extraction of radon-saturated water.</title>
        <authorList>
            <person name="Kapinusova G."/>
            <person name="Smrhova T."/>
            <person name="Strejcek M."/>
            <person name="Suman J."/>
            <person name="Jani K."/>
            <person name="Pajer P."/>
            <person name="Uhlik O."/>
        </authorList>
    </citation>
    <scope>NUCLEOTIDE SEQUENCE [LARGE SCALE GENOMIC DNA]</scope>
    <source>
        <strain evidence="2">J379</strain>
    </source>
</reference>
<protein>
    <submittedName>
        <fullName evidence="1">Uncharacterized protein</fullName>
    </submittedName>
</protein>
<proteinExistence type="predicted"/>
<sequence>MGASVPDLEAEYLAALADAEIEQERVRLYLSTKLSSDGGAAYWHMPGDDLVVAADFPEAGQLADANTNRDLHRIVAPAEPANLVTFAALVRHELEHARQFDALGQPIFEFQHFIERQVLARRAGGLNGCAGGWINAVPTEMDCNAAASVFIAGRFSGEDLVALREGDKRNLGCSLVGPEPFSTLPSRMVAYAFFHRACVESFAKDHDLLVAEVLDGYLPGAAALWATLEQGLRV</sequence>
<dbReference type="Proteomes" id="UP001058860">
    <property type="component" value="Chromosome"/>
</dbReference>